<dbReference type="OrthoDB" id="480631at2"/>
<dbReference type="PATRIC" id="fig|1618023.3.peg.4255"/>
<keyword evidence="1" id="KW-1133">Transmembrane helix</keyword>
<name>A0A0D8ZW98_9CYAN</name>
<protein>
    <submittedName>
        <fullName evidence="2">Uncharacterized protein</fullName>
    </submittedName>
</protein>
<evidence type="ECO:0000313" key="2">
    <source>
        <dbReference type="EMBL" id="KJH71511.1"/>
    </source>
</evidence>
<proteinExistence type="predicted"/>
<dbReference type="EMBL" id="JYON01000011">
    <property type="protein sequence ID" value="KJH71511.1"/>
    <property type="molecule type" value="Genomic_DNA"/>
</dbReference>
<comment type="caution">
    <text evidence="2">The sequence shown here is derived from an EMBL/GenBank/DDBJ whole genome shotgun (WGS) entry which is preliminary data.</text>
</comment>
<dbReference type="STRING" id="1618023.UH38_11965"/>
<organism evidence="2 3">
    <name type="scientific">Aliterella atlantica CENA595</name>
    <dbReference type="NCBI Taxonomy" id="1618023"/>
    <lineage>
        <taxon>Bacteria</taxon>
        <taxon>Bacillati</taxon>
        <taxon>Cyanobacteriota</taxon>
        <taxon>Cyanophyceae</taxon>
        <taxon>Chroococcidiopsidales</taxon>
        <taxon>Aliterellaceae</taxon>
        <taxon>Aliterella</taxon>
    </lineage>
</organism>
<gene>
    <name evidence="2" type="ORF">UH38_11965</name>
</gene>
<evidence type="ECO:0000313" key="3">
    <source>
        <dbReference type="Proteomes" id="UP000032452"/>
    </source>
</evidence>
<keyword evidence="1" id="KW-0472">Membrane</keyword>
<reference evidence="2 3" key="1">
    <citation type="submission" date="2015-02" db="EMBL/GenBank/DDBJ databases">
        <title>Draft genome of a novel marine cyanobacterium (Chroococcales) isolated from South Atlantic Ocean.</title>
        <authorList>
            <person name="Rigonato J."/>
            <person name="Alvarenga D.O."/>
            <person name="Branco L.H."/>
            <person name="Varani A.M."/>
            <person name="Brandini F.P."/>
            <person name="Fiore M.F."/>
        </authorList>
    </citation>
    <scope>NUCLEOTIDE SEQUENCE [LARGE SCALE GENOMIC DNA]</scope>
    <source>
        <strain evidence="2 3">CENA595</strain>
    </source>
</reference>
<keyword evidence="1" id="KW-0812">Transmembrane</keyword>
<accession>A0A0D8ZW98</accession>
<feature type="transmembrane region" description="Helical" evidence="1">
    <location>
        <begin position="12"/>
        <end position="33"/>
    </location>
</feature>
<dbReference type="Proteomes" id="UP000032452">
    <property type="component" value="Unassembled WGS sequence"/>
</dbReference>
<keyword evidence="3" id="KW-1185">Reference proteome</keyword>
<dbReference type="RefSeq" id="WP_045054888.1">
    <property type="nucleotide sequence ID" value="NZ_CAWMDP010000048.1"/>
</dbReference>
<dbReference type="AlphaFoldDB" id="A0A0D8ZW98"/>
<evidence type="ECO:0000256" key="1">
    <source>
        <dbReference type="SAM" id="Phobius"/>
    </source>
</evidence>
<sequence>MFATSRQSLKQLISVSIVAVLSIGVIVVLQLPLLKELANKAQTDSVADLNKDLESERIRLTVLQKLPSFGFRNIIADYTFINFAPYFGDDEARAKTGYALSPEYFEVIINRDPYFLDAYRFLSSSTTLYAGMPERTVALMEKGLKSLSPQVPKNSYYIWRYKGTDELLFLGDSQAARQSFETAGKWADTYSDKDSKYISQLSYQTAQFLAKNPNSKSAQVSAWSLVLNNAFDDRVRKIAISRIQALGGKVSITPDGQLKVQPPKKD</sequence>